<name>A0A0E9VGE6_ANGAN</name>
<sequence>MFKYVTSMLRTAGMSKHNMPNITLSLCPKFVPLPNTTLCTFSEGTAPAWH</sequence>
<accession>A0A0E9VGE6</accession>
<proteinExistence type="predicted"/>
<organism evidence="1">
    <name type="scientific">Anguilla anguilla</name>
    <name type="common">European freshwater eel</name>
    <name type="synonym">Muraena anguilla</name>
    <dbReference type="NCBI Taxonomy" id="7936"/>
    <lineage>
        <taxon>Eukaryota</taxon>
        <taxon>Metazoa</taxon>
        <taxon>Chordata</taxon>
        <taxon>Craniata</taxon>
        <taxon>Vertebrata</taxon>
        <taxon>Euteleostomi</taxon>
        <taxon>Actinopterygii</taxon>
        <taxon>Neopterygii</taxon>
        <taxon>Teleostei</taxon>
        <taxon>Anguilliformes</taxon>
        <taxon>Anguillidae</taxon>
        <taxon>Anguilla</taxon>
    </lineage>
</organism>
<reference evidence="1" key="2">
    <citation type="journal article" date="2015" name="Fish Shellfish Immunol.">
        <title>Early steps in the European eel (Anguilla anguilla)-Vibrio vulnificus interaction in the gills: Role of the RtxA13 toxin.</title>
        <authorList>
            <person name="Callol A."/>
            <person name="Pajuelo D."/>
            <person name="Ebbesson L."/>
            <person name="Teles M."/>
            <person name="MacKenzie S."/>
            <person name="Amaro C."/>
        </authorList>
    </citation>
    <scope>NUCLEOTIDE SEQUENCE</scope>
</reference>
<dbReference type="AlphaFoldDB" id="A0A0E9VGE6"/>
<evidence type="ECO:0000313" key="1">
    <source>
        <dbReference type="EMBL" id="JAH77162.1"/>
    </source>
</evidence>
<dbReference type="EMBL" id="GBXM01031415">
    <property type="protein sequence ID" value="JAH77162.1"/>
    <property type="molecule type" value="Transcribed_RNA"/>
</dbReference>
<protein>
    <submittedName>
        <fullName evidence="1">Uncharacterized protein</fullName>
    </submittedName>
</protein>
<reference evidence="1" key="1">
    <citation type="submission" date="2014-11" db="EMBL/GenBank/DDBJ databases">
        <authorList>
            <person name="Amaro Gonzalez C."/>
        </authorList>
    </citation>
    <scope>NUCLEOTIDE SEQUENCE</scope>
</reference>